<feature type="domain" description="F-box" evidence="1">
    <location>
        <begin position="16"/>
        <end position="53"/>
    </location>
</feature>
<keyword evidence="5" id="KW-1185">Reference proteome</keyword>
<feature type="domain" description="FBD" evidence="2">
    <location>
        <begin position="354"/>
        <end position="392"/>
    </location>
</feature>
<dbReference type="SUPFAM" id="SSF52047">
    <property type="entry name" value="RNI-like"/>
    <property type="match status" value="1"/>
</dbReference>
<dbReference type="InterPro" id="IPR001810">
    <property type="entry name" value="F-box_dom"/>
</dbReference>
<reference evidence="4" key="1">
    <citation type="submission" date="2022-08" db="EMBL/GenBank/DDBJ databases">
        <authorList>
            <person name="Gutierrez-Valencia J."/>
        </authorList>
    </citation>
    <scope>NUCLEOTIDE SEQUENCE</scope>
</reference>
<dbReference type="InterPro" id="IPR053781">
    <property type="entry name" value="F-box_AtFBL13-like"/>
</dbReference>
<dbReference type="CDD" id="cd22160">
    <property type="entry name" value="F-box_AtFBL13-like"/>
    <property type="match status" value="1"/>
</dbReference>
<evidence type="ECO:0000313" key="5">
    <source>
        <dbReference type="Proteomes" id="UP001154282"/>
    </source>
</evidence>
<dbReference type="SUPFAM" id="SSF81383">
    <property type="entry name" value="F-box domain"/>
    <property type="match status" value="1"/>
</dbReference>
<name>A0AAV0NJZ0_9ROSI</name>
<dbReference type="AlphaFoldDB" id="A0AAV0NJZ0"/>
<evidence type="ECO:0008006" key="6">
    <source>
        <dbReference type="Google" id="ProtNLM"/>
    </source>
</evidence>
<dbReference type="EMBL" id="CAMGYJ010000008">
    <property type="protein sequence ID" value="CAI0458606.1"/>
    <property type="molecule type" value="Genomic_DNA"/>
</dbReference>
<dbReference type="Pfam" id="PF24758">
    <property type="entry name" value="LRR_At5g56370"/>
    <property type="match status" value="1"/>
</dbReference>
<evidence type="ECO:0000259" key="3">
    <source>
        <dbReference type="Pfam" id="PF24758"/>
    </source>
</evidence>
<evidence type="ECO:0000259" key="1">
    <source>
        <dbReference type="Pfam" id="PF00646"/>
    </source>
</evidence>
<sequence>MGPTTMELGESTVDRISNVPANAIEQILTLLPIKDAARTSILSRNWRHHWRSIPQLVFDGSFAPPLPSTEPYLLDEKKVMMDIYEALLLHDGPVTKFELSIPGFREDCPRICKLIPHVGSKGVHELALRFSKGQTKLPSSLFTACSHLTVLKLQHCSVGAPSSFVGFRKLVVLELEHVIMPEDFLQKLQPECPLLQELRVLYCSRQEYKLNVPSLKVLFIKSSGSGCNITIQHAPVLSVLSLTDGWTSKNWLALFASLPELRQLTFAIHSLKFSAEGNVPYKLPTILYQLKVLEVSRLLLDNLPQAQVLICLIMSSPNLQKLSIRLGTNNAQPSSEVMGSLQELLEAEERHGICCLQHLEEFNVQDSQGRQVELDLVRFVLATAPQLRMISIKRAVSLSADKVLGFLNELVSYKRISKDAEVKYV</sequence>
<dbReference type="Pfam" id="PF00646">
    <property type="entry name" value="F-box"/>
    <property type="match status" value="1"/>
</dbReference>
<dbReference type="InterPro" id="IPR006566">
    <property type="entry name" value="FBD"/>
</dbReference>
<comment type="caution">
    <text evidence="4">The sequence shown here is derived from an EMBL/GenBank/DDBJ whole genome shotgun (WGS) entry which is preliminary data.</text>
</comment>
<accession>A0AAV0NJZ0</accession>
<dbReference type="InterPro" id="IPR055411">
    <property type="entry name" value="LRR_FXL15/At3g58940/PEG3-like"/>
</dbReference>
<evidence type="ECO:0000259" key="2">
    <source>
        <dbReference type="Pfam" id="PF08387"/>
    </source>
</evidence>
<dbReference type="Gene3D" id="3.80.10.10">
    <property type="entry name" value="Ribonuclease Inhibitor"/>
    <property type="match status" value="1"/>
</dbReference>
<proteinExistence type="predicted"/>
<dbReference type="Proteomes" id="UP001154282">
    <property type="component" value="Unassembled WGS sequence"/>
</dbReference>
<dbReference type="InterPro" id="IPR032675">
    <property type="entry name" value="LRR_dom_sf"/>
</dbReference>
<dbReference type="PANTHER" id="PTHR31639:SF256">
    <property type="entry name" value="OS07G0242900 PROTEIN"/>
    <property type="match status" value="1"/>
</dbReference>
<gene>
    <name evidence="4" type="ORF">LITE_LOCUS33620</name>
</gene>
<evidence type="ECO:0000313" key="4">
    <source>
        <dbReference type="EMBL" id="CAI0458606.1"/>
    </source>
</evidence>
<feature type="domain" description="F-box/LRR-repeat protein 15/At3g58940/PEG3-like LRR" evidence="3">
    <location>
        <begin position="120"/>
        <end position="324"/>
    </location>
</feature>
<protein>
    <recommendedName>
        <fullName evidence="6">F-box domain-containing protein</fullName>
    </recommendedName>
</protein>
<dbReference type="InterPro" id="IPR036047">
    <property type="entry name" value="F-box-like_dom_sf"/>
</dbReference>
<dbReference type="Pfam" id="PF08387">
    <property type="entry name" value="FBD"/>
    <property type="match status" value="1"/>
</dbReference>
<organism evidence="4 5">
    <name type="scientific">Linum tenue</name>
    <dbReference type="NCBI Taxonomy" id="586396"/>
    <lineage>
        <taxon>Eukaryota</taxon>
        <taxon>Viridiplantae</taxon>
        <taxon>Streptophyta</taxon>
        <taxon>Embryophyta</taxon>
        <taxon>Tracheophyta</taxon>
        <taxon>Spermatophyta</taxon>
        <taxon>Magnoliopsida</taxon>
        <taxon>eudicotyledons</taxon>
        <taxon>Gunneridae</taxon>
        <taxon>Pentapetalae</taxon>
        <taxon>rosids</taxon>
        <taxon>fabids</taxon>
        <taxon>Malpighiales</taxon>
        <taxon>Linaceae</taxon>
        <taxon>Linum</taxon>
    </lineage>
</organism>
<dbReference type="PANTHER" id="PTHR31639">
    <property type="entry name" value="F-BOX PROTEIN-LIKE"/>
    <property type="match status" value="1"/>
</dbReference>